<feature type="domain" description="Sas10 C-terminal" evidence="3">
    <location>
        <begin position="555"/>
        <end position="629"/>
    </location>
</feature>
<dbReference type="PANTHER" id="PTHR38695:SF1">
    <property type="entry name" value="AMINO ACID PERMEASE_ SLC12A DOMAIN-CONTAINING PROTEIN"/>
    <property type="match status" value="1"/>
</dbReference>
<comment type="caution">
    <text evidence="5">The sequence shown here is derived from an EMBL/GenBank/DDBJ whole genome shotgun (WGS) entry which is preliminary data.</text>
</comment>
<organism evidence="5 6">
    <name type="scientific">Friedmanniomyces endolithicus</name>
    <dbReference type="NCBI Taxonomy" id="329885"/>
    <lineage>
        <taxon>Eukaryota</taxon>
        <taxon>Fungi</taxon>
        <taxon>Dikarya</taxon>
        <taxon>Ascomycota</taxon>
        <taxon>Pezizomycotina</taxon>
        <taxon>Dothideomycetes</taxon>
        <taxon>Dothideomycetidae</taxon>
        <taxon>Mycosphaerellales</taxon>
        <taxon>Teratosphaeriaceae</taxon>
        <taxon>Friedmanniomyces</taxon>
    </lineage>
</organism>
<evidence type="ECO:0000313" key="5">
    <source>
        <dbReference type="EMBL" id="TKA39029.1"/>
    </source>
</evidence>
<evidence type="ECO:0000256" key="2">
    <source>
        <dbReference type="SAM" id="MobiDB-lite"/>
    </source>
</evidence>
<name>A0A4V5N7B5_9PEZI</name>
<dbReference type="PANTHER" id="PTHR38695">
    <property type="entry name" value="AMINO ACID PERMEASE_ SLC12A DOMAIN-CONTAINING PROTEIN"/>
    <property type="match status" value="1"/>
</dbReference>
<dbReference type="Proteomes" id="UP000310066">
    <property type="component" value="Unassembled WGS sequence"/>
</dbReference>
<feature type="region of interest" description="Disordered" evidence="2">
    <location>
        <begin position="316"/>
        <end position="366"/>
    </location>
</feature>
<feature type="compositionally biased region" description="Basic and acidic residues" evidence="2">
    <location>
        <begin position="454"/>
        <end position="483"/>
    </location>
</feature>
<evidence type="ECO:0000256" key="1">
    <source>
        <dbReference type="SAM" id="Coils"/>
    </source>
</evidence>
<evidence type="ECO:0000259" key="3">
    <source>
        <dbReference type="Pfam" id="PF09368"/>
    </source>
</evidence>
<feature type="compositionally biased region" description="Acidic residues" evidence="2">
    <location>
        <begin position="63"/>
        <end position="95"/>
    </location>
</feature>
<dbReference type="AlphaFoldDB" id="A0A4V5N7B5"/>
<feature type="domain" description="Luciferase" evidence="4">
    <location>
        <begin position="844"/>
        <end position="915"/>
    </location>
</feature>
<gene>
    <name evidence="5" type="ORF">B0A54_09626</name>
</gene>
<dbReference type="Pfam" id="PF09368">
    <property type="entry name" value="Sas10"/>
    <property type="match status" value="1"/>
</dbReference>
<sequence length="959" mass="103432">MAKRKASSRVQEPAGPNMDVGTSRKRIRTYEDVADSDDEFHLQRDEVLLGEEPGAKRRRKLEEQEEFLQPSDEEVLDYEEPEDEEDEDEALEVEDAAARGQGAGGSGSEEVGSHDEEDEQGGWGTTKADLYGADDIETEEQALEEEAEAIRLQKKQLQALSAADYGFDEADWQNGGKDGEDADEEAVVMKVLPQLQVTADMSAGERLKLLKSSYPEFEPLRKELLQLQDTHTTLAKAVKAASPVGHSSNAVTKLRAASAYLGALTMYFSLLSSTASNGEAGAVAMPATRLRDHPVMDSLVQCRDLWTKVKSLSSHNEREAAVDAVSSGEEELQEDEISQRIEAPKKPSRAQKHAEAAQAAVDARRAERMAQTEAGLADLDALVAPSAIPRKSKSKPTFASQDDASDIGEEAPLTAREAADKAQRKKSLRFYTSQIAQKANKRGASGRNAGGDEDVPHRERLRDRQARLNAEAEKRGKRPRDTGADLDGGESADDEDVRQAQQIRDDAGGNEYYDLVATRAAQKKTDKTALADAQRLAALQGGGRVVVEEERIGADGKRKISYLIEKNKGLTPHRKKEVRNPRVKKRKKYEEKKKKLGSMKAVFKGGEGRGGYGGERTGIKGGLVKSTKLALLKATPSHEPSLYLQLDLRLGRLTLSSQLNLSAALIDGSTPTGTGMDTIFTASHSPLNDLSPSHAFHLVTAILLLAVVLPLALHLRDEYLAFVALGPGGTPTTLAGFLRVKVLSLFALRDPYTPASRVPERFQGSRGYLVNGLPERHGPRPVTKGIAPHRQTTQRAPPALYAQLATAIGDLAASSDSRFRLGTSCFEKHGTALFALAPTKRTCGGEIVHAHPSDGSMHLTLHPADAAVVLGAGWGERHPLARGGWWERFVPRGFVMVYAPLGVGEVGVVMEVVRAGAWFVGGGVGGEGEGRRDSGYASEEEEGLPGGGIGMSVGDVGSL</sequence>
<dbReference type="Pfam" id="PF04000">
    <property type="entry name" value="Sas10_Utp3"/>
    <property type="match status" value="1"/>
</dbReference>
<feature type="region of interest" description="Disordered" evidence="2">
    <location>
        <begin position="926"/>
        <end position="959"/>
    </location>
</feature>
<dbReference type="OrthoDB" id="1924577at2759"/>
<dbReference type="InterPro" id="IPR018972">
    <property type="entry name" value="Sas10_C_dom"/>
</dbReference>
<dbReference type="InterPro" id="IPR048273">
    <property type="entry name" value="Luciferase"/>
</dbReference>
<proteinExistence type="predicted"/>
<dbReference type="InterPro" id="IPR007146">
    <property type="entry name" value="Sas10/Utp3/C1D"/>
</dbReference>
<accession>A0A4V5N7B5</accession>
<reference evidence="5 6" key="1">
    <citation type="submission" date="2017-03" db="EMBL/GenBank/DDBJ databases">
        <title>Genomes of endolithic fungi from Antarctica.</title>
        <authorList>
            <person name="Coleine C."/>
            <person name="Masonjones S."/>
            <person name="Stajich J.E."/>
        </authorList>
    </citation>
    <scope>NUCLEOTIDE SEQUENCE [LARGE SCALE GENOMIC DNA]</scope>
    <source>
        <strain evidence="5 6">CCFEE 5311</strain>
    </source>
</reference>
<protein>
    <submittedName>
        <fullName evidence="5">Uncharacterized protein</fullName>
    </submittedName>
</protein>
<dbReference type="STRING" id="329885.A0A4V5N7B5"/>
<feature type="compositionally biased region" description="Acidic residues" evidence="2">
    <location>
        <begin position="487"/>
        <end position="496"/>
    </location>
</feature>
<dbReference type="Pfam" id="PF17648">
    <property type="entry name" value="Luciferase"/>
    <property type="match status" value="1"/>
</dbReference>
<dbReference type="InterPro" id="IPR040841">
    <property type="entry name" value="Luciferase_dom"/>
</dbReference>
<feature type="region of interest" description="Disordered" evidence="2">
    <location>
        <begin position="1"/>
        <end position="131"/>
    </location>
</feature>
<feature type="coiled-coil region" evidence="1">
    <location>
        <begin position="133"/>
        <end position="163"/>
    </location>
</feature>
<feature type="region of interest" description="Disordered" evidence="2">
    <location>
        <begin position="387"/>
        <end position="506"/>
    </location>
</feature>
<keyword evidence="1" id="KW-0175">Coiled coil</keyword>
<dbReference type="EMBL" id="NAJP01000041">
    <property type="protein sequence ID" value="TKA39029.1"/>
    <property type="molecule type" value="Genomic_DNA"/>
</dbReference>
<evidence type="ECO:0000259" key="4">
    <source>
        <dbReference type="Pfam" id="PF17648"/>
    </source>
</evidence>
<evidence type="ECO:0000313" key="6">
    <source>
        <dbReference type="Proteomes" id="UP000310066"/>
    </source>
</evidence>